<feature type="region of interest" description="Disordered" evidence="2">
    <location>
        <begin position="254"/>
        <end position="283"/>
    </location>
</feature>
<dbReference type="Proteomes" id="UP000001360">
    <property type="component" value="Chromosome"/>
</dbReference>
<evidence type="ECO:0000313" key="4">
    <source>
        <dbReference type="EMBL" id="ACJ52548.1"/>
    </source>
</evidence>
<reference evidence="4 5" key="1">
    <citation type="journal article" date="2008" name="Proc. Natl. Acad. Sci. U.S.A.">
        <title>The genome sequence of Bifidobacterium longum subsp. infantis reveals adaptations for milk utilization within the infant microbiome.</title>
        <authorList>
            <person name="Sela D.A."/>
            <person name="Chapman J."/>
            <person name="Adeuya A."/>
            <person name="Kim J.H."/>
            <person name="Chen F."/>
            <person name="Whitehead T.R."/>
            <person name="Lapidus A."/>
            <person name="Rokhsar D.S."/>
            <person name="Lebrilla C.B."/>
            <person name="German J.B."/>
            <person name="Price N.P."/>
            <person name="Richardson P.M."/>
            <person name="Mills D.A."/>
        </authorList>
    </citation>
    <scope>NUCLEOTIDE SEQUENCE [LARGE SCALE GENOMIC DNA]</scope>
    <source>
        <strain evidence="5">ATCC 15697 / DSM 20088 / JCM 1222 / NCTC 11817 / S12 [JGI]</strain>
    </source>
</reference>
<keyword evidence="1" id="KW-0479">Metal-binding</keyword>
<dbReference type="EMBL" id="CP001095">
    <property type="protein sequence ID" value="ACJ52548.1"/>
    <property type="molecule type" value="Genomic_DNA"/>
</dbReference>
<evidence type="ECO:0000256" key="2">
    <source>
        <dbReference type="SAM" id="MobiDB-lite"/>
    </source>
</evidence>
<proteinExistence type="predicted"/>
<keyword evidence="1" id="KW-0863">Zinc-finger</keyword>
<keyword evidence="1" id="KW-0862">Zinc</keyword>
<organism evidence="4 5">
    <name type="scientific">Bifidobacterium longum subsp. infantis (strain ATCC 15697 / DSM 20088 / JCM 1222 / NCTC 11817 / S12)</name>
    <dbReference type="NCBI Taxonomy" id="391904"/>
    <lineage>
        <taxon>Bacteria</taxon>
        <taxon>Bacillati</taxon>
        <taxon>Actinomycetota</taxon>
        <taxon>Actinomycetes</taxon>
        <taxon>Bifidobacteriales</taxon>
        <taxon>Bifidobacteriaceae</taxon>
        <taxon>Bifidobacterium</taxon>
    </lineage>
</organism>
<dbReference type="GO" id="GO:0008270">
    <property type="term" value="F:zinc ion binding"/>
    <property type="evidence" value="ECO:0007669"/>
    <property type="project" value="UniProtKB-KW"/>
</dbReference>
<name>B7GRW8_BIFLS</name>
<sequence length="901" mass="100506">MAGRRDFGSYRRADANGDSRAARVRYRLGRAAAVLAHAIQYECHQRARVSFGRHVGGHGRAVGGVLRPAHRDSAGHVLLRRAAQPLPDREFHPISQPADPVLCGCAPAARTDARAGLCGVHGDLGRDRGVFVRRDLGVLGAAEAPRTLSASLTPLPECDYPVETRLHQTSMHRQAASNTPPATISSMVVPQKPTLAQFEVMFEGTPLILERATDYWESGRVSSVQEIAPQLYHAQVSGSADDCYDVDIRLSKDARGENANEANTDDQATTSSNSDHESTTDDNSIRIQSAACTCPYQRTPYCKHIGAVLYELRKQLIGAHGNHHNDDTANAHDGVIALPRTVLYPIQQHLDTRAEQGKGHLLFLWSTQLREAAKTFCAQPDEERPLIPLIDAQTMLSDTIRRCHERFIIHISKHSDAYSKSCDYTEFIKTVQAIAGNALQSSDYASACGNLRLCIHEVHALLLSSENDDGSEPLLTLMDDLAMRVRCYMENVAEFADSSTAGKALNTIAQAANDKDMRQCEPLNSMLLISSALAFAQYDDKRIWAIDVIENAITRNLEYSFNEESEESDEDDEDEDNEDTSEVDDETDFISDESLHVLQLFTLMSAYDLYALSNDDAGREQLLKDYPESMALTLMNAANMIHEERLRSAYMLAQGFLLSSRDMEDVDIDARHNGLLPDLLPHGWHTIMECCAEGLNDVGLLANVYRYYILSCNDRSDTHYVSKLRNLLRIYGGLSAEEWHDVADGLTRDCARNIIDRIKYQPEITTKGGTQRHSSWRNPAYEKLIVDERLSDAALTYYVTVDYPPLPLLRTIAIEHPESAKSIILDAMPYGTMGTAAFRFTVERGVDNTLTARRATYQQIAKQLRRFAAVFGDEETRVLAHEIVERYPNRTALREELAFAL</sequence>
<dbReference type="AlphaFoldDB" id="B7GRW8"/>
<protein>
    <submittedName>
        <fullName evidence="4">Zinc finger, SWIM domain protein</fullName>
    </submittedName>
</protein>
<dbReference type="InterPro" id="IPR007527">
    <property type="entry name" value="Znf_SWIM"/>
</dbReference>
<evidence type="ECO:0000259" key="3">
    <source>
        <dbReference type="PROSITE" id="PS50966"/>
    </source>
</evidence>
<evidence type="ECO:0000256" key="1">
    <source>
        <dbReference type="PROSITE-ProRule" id="PRU00325"/>
    </source>
</evidence>
<accession>B7GRW8</accession>
<feature type="compositionally biased region" description="Acidic residues" evidence="2">
    <location>
        <begin position="561"/>
        <end position="588"/>
    </location>
</feature>
<dbReference type="KEGG" id="bln:Blon_1466"/>
<evidence type="ECO:0000313" key="5">
    <source>
        <dbReference type="Proteomes" id="UP000001360"/>
    </source>
</evidence>
<feature type="region of interest" description="Disordered" evidence="2">
    <location>
        <begin position="560"/>
        <end position="588"/>
    </location>
</feature>
<feature type="domain" description="SWIM-type" evidence="3">
    <location>
        <begin position="283"/>
        <end position="313"/>
    </location>
</feature>
<feature type="compositionally biased region" description="Polar residues" evidence="2">
    <location>
        <begin position="260"/>
        <end position="273"/>
    </location>
</feature>
<dbReference type="PROSITE" id="PS50966">
    <property type="entry name" value="ZF_SWIM"/>
    <property type="match status" value="1"/>
</dbReference>
<gene>
    <name evidence="4" type="ordered locus">Blon_1466</name>
</gene>